<feature type="compositionally biased region" description="Basic residues" evidence="1">
    <location>
        <begin position="249"/>
        <end position="266"/>
    </location>
</feature>
<protein>
    <submittedName>
        <fullName evidence="2">Uncharacterized protein</fullName>
    </submittedName>
</protein>
<evidence type="ECO:0000313" key="2">
    <source>
        <dbReference type="EMBL" id="CCD52478.1"/>
    </source>
</evidence>
<dbReference type="PANTHER" id="PTHR40903:SF1">
    <property type="entry name" value="HYPHALLY REGULATED CELL WALL PROTEIN 3"/>
    <property type="match status" value="1"/>
</dbReference>
<reference evidence="3" key="1">
    <citation type="journal article" date="2011" name="PLoS Genet.">
        <title>Genomic analysis of the necrotrophic fungal pathogens Sclerotinia sclerotiorum and Botrytis cinerea.</title>
        <authorList>
            <person name="Amselem J."/>
            <person name="Cuomo C.A."/>
            <person name="van Kan J.A."/>
            <person name="Viaud M."/>
            <person name="Benito E.P."/>
            <person name="Couloux A."/>
            <person name="Coutinho P.M."/>
            <person name="de Vries R.P."/>
            <person name="Dyer P.S."/>
            <person name="Fillinger S."/>
            <person name="Fournier E."/>
            <person name="Gout L."/>
            <person name="Hahn M."/>
            <person name="Kohn L."/>
            <person name="Lapalu N."/>
            <person name="Plummer K.M."/>
            <person name="Pradier J.M."/>
            <person name="Quevillon E."/>
            <person name="Sharon A."/>
            <person name="Simon A."/>
            <person name="ten Have A."/>
            <person name="Tudzynski B."/>
            <person name="Tudzynski P."/>
            <person name="Wincker P."/>
            <person name="Andrew M."/>
            <person name="Anthouard V."/>
            <person name="Beever R.E."/>
            <person name="Beffa R."/>
            <person name="Benoit I."/>
            <person name="Bouzid O."/>
            <person name="Brault B."/>
            <person name="Chen Z."/>
            <person name="Choquer M."/>
            <person name="Collemare J."/>
            <person name="Cotton P."/>
            <person name="Danchin E.G."/>
            <person name="Da Silva C."/>
            <person name="Gautier A."/>
            <person name="Giraud C."/>
            <person name="Giraud T."/>
            <person name="Gonzalez C."/>
            <person name="Grossetete S."/>
            <person name="Guldener U."/>
            <person name="Henrissat B."/>
            <person name="Howlett B.J."/>
            <person name="Kodira C."/>
            <person name="Kretschmer M."/>
            <person name="Lappartient A."/>
            <person name="Leroch M."/>
            <person name="Levis C."/>
            <person name="Mauceli E."/>
            <person name="Neuveglise C."/>
            <person name="Oeser B."/>
            <person name="Pearson M."/>
            <person name="Poulain J."/>
            <person name="Poussereau N."/>
            <person name="Quesneville H."/>
            <person name="Rascle C."/>
            <person name="Schumacher J."/>
            <person name="Segurens B."/>
            <person name="Sexton A."/>
            <person name="Silva E."/>
            <person name="Sirven C."/>
            <person name="Soanes D.M."/>
            <person name="Talbot N.J."/>
            <person name="Templeton M."/>
            <person name="Yandava C."/>
            <person name="Yarden O."/>
            <person name="Zeng Q."/>
            <person name="Rollins J.A."/>
            <person name="Lebrun M.H."/>
            <person name="Dickman M."/>
        </authorList>
    </citation>
    <scope>NUCLEOTIDE SEQUENCE [LARGE SCALE GENOMIC DNA]</scope>
    <source>
        <strain evidence="3">T4</strain>
    </source>
</reference>
<organism evidence="2 3">
    <name type="scientific">Botryotinia fuckeliana (strain T4)</name>
    <name type="common">Noble rot fungus</name>
    <name type="synonym">Botrytis cinerea</name>
    <dbReference type="NCBI Taxonomy" id="999810"/>
    <lineage>
        <taxon>Eukaryota</taxon>
        <taxon>Fungi</taxon>
        <taxon>Dikarya</taxon>
        <taxon>Ascomycota</taxon>
        <taxon>Pezizomycotina</taxon>
        <taxon>Leotiomycetes</taxon>
        <taxon>Helotiales</taxon>
        <taxon>Sclerotiniaceae</taxon>
        <taxon>Botrytis</taxon>
    </lineage>
</organism>
<dbReference type="AlphaFoldDB" id="G2YLI0"/>
<feature type="compositionally biased region" description="Polar residues" evidence="1">
    <location>
        <begin position="336"/>
        <end position="350"/>
    </location>
</feature>
<dbReference type="OrthoDB" id="5389823at2759"/>
<dbReference type="InParanoid" id="G2YLI0"/>
<dbReference type="PANTHER" id="PTHR40903">
    <property type="entry name" value="GLYCINE-RICH CELL WALL STRUCTURAL PROTEIN 1-LIKE"/>
    <property type="match status" value="1"/>
</dbReference>
<proteinExistence type="predicted"/>
<gene>
    <name evidence="2" type="ORF">BofuT4_P077710.1</name>
</gene>
<feature type="compositionally biased region" description="Gly residues" evidence="1">
    <location>
        <begin position="673"/>
        <end position="684"/>
    </location>
</feature>
<dbReference type="EMBL" id="FQ790343">
    <property type="protein sequence ID" value="CCD52478.1"/>
    <property type="molecule type" value="Genomic_DNA"/>
</dbReference>
<feature type="compositionally biased region" description="Polar residues" evidence="1">
    <location>
        <begin position="645"/>
        <end position="658"/>
    </location>
</feature>
<accession>G2YLI0</accession>
<dbReference type="Proteomes" id="UP000008177">
    <property type="component" value="Unplaced contigs"/>
</dbReference>
<feature type="compositionally biased region" description="Low complexity" evidence="1">
    <location>
        <begin position="267"/>
        <end position="301"/>
    </location>
</feature>
<feature type="compositionally biased region" description="Low complexity" evidence="1">
    <location>
        <begin position="371"/>
        <end position="389"/>
    </location>
</feature>
<evidence type="ECO:0000313" key="3">
    <source>
        <dbReference type="Proteomes" id="UP000008177"/>
    </source>
</evidence>
<sequence>MAVTVTFLYHDNEQTLIINKSHRSLFSTRESSSEHSHMLDFCLRLFCPGPGRRQKKERYINPASLALSRPRRRYPLPIPVYPLPAPILPPPEQNYEQPRPISSIYYPEPDLEFGPESEPFHRQRFQRVPLDPDLRHRFEPTAQRVHFVEPEQEVYLPLPRTRSPPRQHIHFVQQLSPPYIPSPPPSPTTHHIHVLPPPTVLPAPRQSSPPHTHVHLLGPVPPRIATPPAQALALVAIPKVKRTMNFPNHPHHHHNHIHNHNHRHRSLSSSPSRSPSPFSHAHNPPQNHANNQQNNPSNLNNIPLADLIRDVLHRYLQINLPPGTAISIARLMSNSRNPTSNLSNQANAGTVRNRSRSPSQGRGQGRGRRGGNNNNGNGNGAANGNAVGSGRRGDGGNRQAVMSSDSSSDSSDPPRHKSIIDFNEEIRRVNMCAQVANGIISPSMLNAEVHPKLDTKGQYPKGFQRPLKVRDFMAMDTKNLDALLITYDLSRVTHHSSDLAALSIFRAHNERNQNTTNHGTRNPPCDCTVCALVHEEQREARREILFEYLCVGALHSGSGVANLLALGLGHAQGQSHGQAQAQQAQVQLTRAGGVLMAGNPRGGGRHGGGGNQGANANANANAAGYLILPQPGHAMQVQNVQGAVPNRLNNNNIGLAQPSQHSAHSHHQSQQHLGGGGSGNGQGGVLERRS</sequence>
<feature type="region of interest" description="Disordered" evidence="1">
    <location>
        <begin position="244"/>
        <end position="301"/>
    </location>
</feature>
<feature type="region of interest" description="Disordered" evidence="1">
    <location>
        <begin position="336"/>
        <end position="417"/>
    </location>
</feature>
<dbReference type="HOGENOM" id="CLU_419749_0_0_1"/>
<feature type="region of interest" description="Disordered" evidence="1">
    <location>
        <begin position="645"/>
        <end position="690"/>
    </location>
</feature>
<evidence type="ECO:0000256" key="1">
    <source>
        <dbReference type="SAM" id="MobiDB-lite"/>
    </source>
</evidence>
<name>G2YLI0_BOTF4</name>